<feature type="domain" description="AMP-dependent synthetase/ligase" evidence="5">
    <location>
        <begin position="12"/>
        <end position="370"/>
    </location>
</feature>
<dbReference type="NCBIfam" id="NF004837">
    <property type="entry name" value="PRK06187.1"/>
    <property type="match status" value="1"/>
</dbReference>
<dbReference type="PROSITE" id="PS00455">
    <property type="entry name" value="AMP_BINDING"/>
    <property type="match status" value="1"/>
</dbReference>
<evidence type="ECO:0000259" key="5">
    <source>
        <dbReference type="Pfam" id="PF00501"/>
    </source>
</evidence>
<dbReference type="PANTHER" id="PTHR43767">
    <property type="entry name" value="LONG-CHAIN-FATTY-ACID--COA LIGASE"/>
    <property type="match status" value="1"/>
</dbReference>
<dbReference type="EC" id="6.2.1.26" evidence="7"/>
<organism evidence="7 8">
    <name type="scientific">Microbacterium terregens</name>
    <dbReference type="NCBI Taxonomy" id="69363"/>
    <lineage>
        <taxon>Bacteria</taxon>
        <taxon>Bacillati</taxon>
        <taxon>Actinomycetota</taxon>
        <taxon>Actinomycetes</taxon>
        <taxon>Micrococcales</taxon>
        <taxon>Microbacteriaceae</taxon>
        <taxon>Microbacterium</taxon>
    </lineage>
</organism>
<name>A0ABV5SVI5_9MICO</name>
<evidence type="ECO:0000259" key="6">
    <source>
        <dbReference type="Pfam" id="PF13193"/>
    </source>
</evidence>
<dbReference type="Gene3D" id="3.40.50.12780">
    <property type="entry name" value="N-terminal domain of ligase-like"/>
    <property type="match status" value="1"/>
</dbReference>
<evidence type="ECO:0000256" key="2">
    <source>
        <dbReference type="ARBA" id="ARBA00022598"/>
    </source>
</evidence>
<dbReference type="InterPro" id="IPR025110">
    <property type="entry name" value="AMP-bd_C"/>
</dbReference>
<dbReference type="InterPro" id="IPR010192">
    <property type="entry name" value="MenE"/>
</dbReference>
<evidence type="ECO:0000313" key="7">
    <source>
        <dbReference type="EMBL" id="MFB9644359.1"/>
    </source>
</evidence>
<dbReference type="InterPro" id="IPR050237">
    <property type="entry name" value="ATP-dep_AMP-bd_enzyme"/>
</dbReference>
<dbReference type="InterPro" id="IPR045851">
    <property type="entry name" value="AMP-bd_C_sf"/>
</dbReference>
<gene>
    <name evidence="7" type="primary">menE</name>
    <name evidence="7" type="ORF">ACFFPJ_00950</name>
</gene>
<dbReference type="Proteomes" id="UP001589611">
    <property type="component" value="Unassembled WGS sequence"/>
</dbReference>
<protein>
    <submittedName>
        <fullName evidence="7">O-succinylbenzoate--CoA ligase</fullName>
        <ecNumber evidence="7">6.2.1.26</ecNumber>
    </submittedName>
</protein>
<keyword evidence="1" id="KW-0474">Menaquinone biosynthesis</keyword>
<feature type="domain" description="AMP-binding enzyme C-terminal" evidence="6">
    <location>
        <begin position="420"/>
        <end position="495"/>
    </location>
</feature>
<dbReference type="Pfam" id="PF00501">
    <property type="entry name" value="AMP-binding"/>
    <property type="match status" value="1"/>
</dbReference>
<dbReference type="NCBIfam" id="TIGR01923">
    <property type="entry name" value="menE"/>
    <property type="match status" value="1"/>
</dbReference>
<evidence type="ECO:0000256" key="1">
    <source>
        <dbReference type="ARBA" id="ARBA00022428"/>
    </source>
</evidence>
<accession>A0ABV5SVI5</accession>
<dbReference type="EMBL" id="JBHMBE010000001">
    <property type="protein sequence ID" value="MFB9644359.1"/>
    <property type="molecule type" value="Genomic_DNA"/>
</dbReference>
<keyword evidence="4" id="KW-0067">ATP-binding</keyword>
<dbReference type="CDD" id="cd17631">
    <property type="entry name" value="FACL_FadD13-like"/>
    <property type="match status" value="1"/>
</dbReference>
<dbReference type="Pfam" id="PF13193">
    <property type="entry name" value="AMP-binding_C"/>
    <property type="match status" value="1"/>
</dbReference>
<dbReference type="SUPFAM" id="SSF56801">
    <property type="entry name" value="Acetyl-CoA synthetase-like"/>
    <property type="match status" value="1"/>
</dbReference>
<keyword evidence="2 7" id="KW-0436">Ligase</keyword>
<dbReference type="GO" id="GO:0008756">
    <property type="term" value="F:o-succinylbenzoate-CoA ligase activity"/>
    <property type="evidence" value="ECO:0007669"/>
    <property type="project" value="UniProtKB-EC"/>
</dbReference>
<dbReference type="RefSeq" id="WP_344710748.1">
    <property type="nucleotide sequence ID" value="NZ_BAAAWH010000001.1"/>
</dbReference>
<dbReference type="PANTHER" id="PTHR43767:SF1">
    <property type="entry name" value="NONRIBOSOMAL PEPTIDE SYNTHASE PES1 (EUROFUNG)-RELATED"/>
    <property type="match status" value="1"/>
</dbReference>
<sequence length="517" mass="56307">MHNHGIGPWVWRRRERSRGDVALTFRDEGLHYEQLAERIDRLANALSDRGVTAGERVAYLGNNHPSFLEVFFATTTLGAIFVPLNTRLAPPEIEFALEDSGATTLFFHADLTDLARSGSWSTRAKRRIIIAGESPVAGIEQYEDVLSSGKAEHRDEPVTQDDPAIILYTSGTTGHPKGAVLTHGNLTWNCFNVLVDYGVSPGERVLLISPMFHVASLSNGALPTLLQGGTVILHEKFDPAHVLETVESERVTMLSGVPTTFQLLQESDSWASADISSLQHLTCGGSSMPERMLAAYADRGLGFSCGYGMTETAPGATAMPAHMARHKMGSSGLKHFFTDVKIIDEDGNELPPGEVGEICVSGPNVIKEYWRRPEATERAFVDGWFRSGDLGYFDEDGYVYISDRLKDMIISGGENIYSAEVEGVIMELTDISAVALVGVPDDKWGEVPLAVITLKDGAAVEPEAVIAHLTGRLAKYKIPKRVVVVDELPRTASGKIRKAELRAQYAAPVAERSVSES</sequence>
<dbReference type="Gene3D" id="3.30.300.30">
    <property type="match status" value="1"/>
</dbReference>
<keyword evidence="8" id="KW-1185">Reference proteome</keyword>
<dbReference type="InterPro" id="IPR020845">
    <property type="entry name" value="AMP-binding_CS"/>
</dbReference>
<evidence type="ECO:0000256" key="3">
    <source>
        <dbReference type="ARBA" id="ARBA00022741"/>
    </source>
</evidence>
<proteinExistence type="predicted"/>
<dbReference type="InterPro" id="IPR000873">
    <property type="entry name" value="AMP-dep_synth/lig_dom"/>
</dbReference>
<reference evidence="7 8" key="1">
    <citation type="submission" date="2024-09" db="EMBL/GenBank/DDBJ databases">
        <authorList>
            <person name="Sun Q."/>
            <person name="Mori K."/>
        </authorList>
    </citation>
    <scope>NUCLEOTIDE SEQUENCE [LARGE SCALE GENOMIC DNA]</scope>
    <source>
        <strain evidence="7 8">JCM 1342</strain>
    </source>
</reference>
<comment type="caution">
    <text evidence="7">The sequence shown here is derived from an EMBL/GenBank/DDBJ whole genome shotgun (WGS) entry which is preliminary data.</text>
</comment>
<evidence type="ECO:0000256" key="4">
    <source>
        <dbReference type="ARBA" id="ARBA00022840"/>
    </source>
</evidence>
<evidence type="ECO:0000313" key="8">
    <source>
        <dbReference type="Proteomes" id="UP001589611"/>
    </source>
</evidence>
<keyword evidence="3" id="KW-0547">Nucleotide-binding</keyword>
<dbReference type="InterPro" id="IPR042099">
    <property type="entry name" value="ANL_N_sf"/>
</dbReference>